<dbReference type="PANTHER" id="PTHR14969:SF13">
    <property type="entry name" value="AT30094P"/>
    <property type="match status" value="1"/>
</dbReference>
<dbReference type="Proteomes" id="UP001342418">
    <property type="component" value="Chromosome"/>
</dbReference>
<feature type="transmembrane region" description="Helical" evidence="1">
    <location>
        <begin position="213"/>
        <end position="234"/>
    </location>
</feature>
<keyword evidence="1" id="KW-0812">Transmembrane</keyword>
<accession>A0ABY5MKJ5</accession>
<feature type="transmembrane region" description="Helical" evidence="1">
    <location>
        <begin position="25"/>
        <end position="45"/>
    </location>
</feature>
<protein>
    <recommendedName>
        <fullName evidence="2">Phosphatidic acid phosphatase type 2/haloperoxidase domain-containing protein</fullName>
    </recommendedName>
</protein>
<dbReference type="Gene3D" id="1.20.144.10">
    <property type="entry name" value="Phosphatidic acid phosphatase type 2/haloperoxidase"/>
    <property type="match status" value="1"/>
</dbReference>
<dbReference type="Pfam" id="PF01569">
    <property type="entry name" value="PAP2"/>
    <property type="match status" value="1"/>
</dbReference>
<name>A0ABY5MKJ5_9HYPH</name>
<keyword evidence="1" id="KW-1133">Transmembrane helix</keyword>
<feature type="domain" description="Phosphatidic acid phosphatase type 2/haloperoxidase" evidence="2">
    <location>
        <begin position="112"/>
        <end position="228"/>
    </location>
</feature>
<proteinExistence type="predicted"/>
<evidence type="ECO:0000259" key="2">
    <source>
        <dbReference type="SMART" id="SM00014"/>
    </source>
</evidence>
<reference evidence="3 4" key="1">
    <citation type="submission" date="2018-07" db="EMBL/GenBank/DDBJ databases">
        <title>Genome sequence of Nitratireductor thuwali#1536.</title>
        <authorList>
            <person name="Michoud G."/>
            <person name="Merlino G."/>
            <person name="Sefrji F.O."/>
            <person name="Daffonchio D."/>
        </authorList>
    </citation>
    <scope>NUCLEOTIDE SEQUENCE [LARGE SCALE GENOMIC DNA]</scope>
    <source>
        <strain evidence="4">Nit1536</strain>
    </source>
</reference>
<keyword evidence="1" id="KW-0472">Membrane</keyword>
<sequence length="252" mass="27386">MQDRSFTARMLTGLVRGARMGREQALPVALLAGFALGVYAFVAIADEMAEGEVRQIDQMLFLMMREPGNPAQPLGPPWVQEMALEITAIGGYSLIILTLAAVVGLFLVTRRYGPALYAVLSVGSGALLSQTLKGYFDRPRPDLVDHLDAVHTASFPSGHALVTMVAYLTLASLVIQFFEDRRVRAYVLAVAVFVALIVGLSRVYLGVHWPSDVAAGWALGAAWAAFSWLVMHVLRRWRMSAARDRAVGGLDA</sequence>
<organism evidence="3 4">
    <name type="scientific">Nitratireductor thuwali</name>
    <dbReference type="NCBI Taxonomy" id="2267699"/>
    <lineage>
        <taxon>Bacteria</taxon>
        <taxon>Pseudomonadati</taxon>
        <taxon>Pseudomonadota</taxon>
        <taxon>Alphaproteobacteria</taxon>
        <taxon>Hyphomicrobiales</taxon>
        <taxon>Phyllobacteriaceae</taxon>
        <taxon>Nitratireductor</taxon>
    </lineage>
</organism>
<dbReference type="EMBL" id="CP030941">
    <property type="protein sequence ID" value="UUP16406.1"/>
    <property type="molecule type" value="Genomic_DNA"/>
</dbReference>
<feature type="transmembrane region" description="Helical" evidence="1">
    <location>
        <begin position="185"/>
        <end position="207"/>
    </location>
</feature>
<dbReference type="RefSeq" id="WP_338528833.1">
    <property type="nucleotide sequence ID" value="NZ_CP030941.1"/>
</dbReference>
<keyword evidence="4" id="KW-1185">Reference proteome</keyword>
<dbReference type="InterPro" id="IPR036938">
    <property type="entry name" value="PAP2/HPO_sf"/>
</dbReference>
<evidence type="ECO:0000256" key="1">
    <source>
        <dbReference type="SAM" id="Phobius"/>
    </source>
</evidence>
<dbReference type="SMART" id="SM00014">
    <property type="entry name" value="acidPPc"/>
    <property type="match status" value="1"/>
</dbReference>
<evidence type="ECO:0000313" key="3">
    <source>
        <dbReference type="EMBL" id="UUP16406.1"/>
    </source>
</evidence>
<dbReference type="SUPFAM" id="SSF48317">
    <property type="entry name" value="Acid phosphatase/Vanadium-dependent haloperoxidase"/>
    <property type="match status" value="1"/>
</dbReference>
<feature type="transmembrane region" description="Helical" evidence="1">
    <location>
        <begin position="156"/>
        <end position="178"/>
    </location>
</feature>
<dbReference type="PANTHER" id="PTHR14969">
    <property type="entry name" value="SPHINGOSINE-1-PHOSPHATE PHOSPHOHYDROLASE"/>
    <property type="match status" value="1"/>
</dbReference>
<dbReference type="CDD" id="cd03392">
    <property type="entry name" value="PAP2_like_2"/>
    <property type="match status" value="1"/>
</dbReference>
<dbReference type="InterPro" id="IPR000326">
    <property type="entry name" value="PAP2/HPO"/>
</dbReference>
<evidence type="ECO:0000313" key="4">
    <source>
        <dbReference type="Proteomes" id="UP001342418"/>
    </source>
</evidence>
<feature type="transmembrane region" description="Helical" evidence="1">
    <location>
        <begin position="86"/>
        <end position="108"/>
    </location>
</feature>
<gene>
    <name evidence="3" type="ORF">NTH_00852</name>
</gene>
<feature type="transmembrane region" description="Helical" evidence="1">
    <location>
        <begin position="115"/>
        <end position="136"/>
    </location>
</feature>